<evidence type="ECO:0000313" key="1">
    <source>
        <dbReference type="EMBL" id="PBK91837.1"/>
    </source>
</evidence>
<organism evidence="1 2">
    <name type="scientific">Armillaria gallica</name>
    <name type="common">Bulbous honey fungus</name>
    <name type="synonym">Armillaria bulbosa</name>
    <dbReference type="NCBI Taxonomy" id="47427"/>
    <lineage>
        <taxon>Eukaryota</taxon>
        <taxon>Fungi</taxon>
        <taxon>Dikarya</taxon>
        <taxon>Basidiomycota</taxon>
        <taxon>Agaricomycotina</taxon>
        <taxon>Agaricomycetes</taxon>
        <taxon>Agaricomycetidae</taxon>
        <taxon>Agaricales</taxon>
        <taxon>Marasmiineae</taxon>
        <taxon>Physalacriaceae</taxon>
        <taxon>Armillaria</taxon>
    </lineage>
</organism>
<dbReference type="AlphaFoldDB" id="A0A2H3DRV6"/>
<accession>A0A2H3DRV6</accession>
<proteinExistence type="predicted"/>
<sequence>MFVTGIALRDTDITLWYHDPMGGFHAASFNFEFKPKYLILILYAMCVCTPECAGFNPFLDPPTFPDEEEPNWKGRRFVFEDEFRRRRTFVTPVEPVNETGKALPPLVLKLQWPSRNSPATGSQLIWELLNSAPELKKHLPEILQF</sequence>
<name>A0A2H3DRV6_ARMGA</name>
<dbReference type="OrthoDB" id="10593629at2759"/>
<protein>
    <recommendedName>
        <fullName evidence="3">Fungal-type protein kinase domain-containing protein</fullName>
    </recommendedName>
</protein>
<dbReference type="InParanoid" id="A0A2H3DRV6"/>
<dbReference type="EMBL" id="KZ293660">
    <property type="protein sequence ID" value="PBK91837.1"/>
    <property type="molecule type" value="Genomic_DNA"/>
</dbReference>
<dbReference type="Proteomes" id="UP000217790">
    <property type="component" value="Unassembled WGS sequence"/>
</dbReference>
<keyword evidence="2" id="KW-1185">Reference proteome</keyword>
<reference evidence="2" key="1">
    <citation type="journal article" date="2017" name="Nat. Ecol. Evol.">
        <title>Genome expansion and lineage-specific genetic innovations in the forest pathogenic fungi Armillaria.</title>
        <authorList>
            <person name="Sipos G."/>
            <person name="Prasanna A.N."/>
            <person name="Walter M.C."/>
            <person name="O'Connor E."/>
            <person name="Balint B."/>
            <person name="Krizsan K."/>
            <person name="Kiss B."/>
            <person name="Hess J."/>
            <person name="Varga T."/>
            <person name="Slot J."/>
            <person name="Riley R."/>
            <person name="Boka B."/>
            <person name="Rigling D."/>
            <person name="Barry K."/>
            <person name="Lee J."/>
            <person name="Mihaltcheva S."/>
            <person name="LaButti K."/>
            <person name="Lipzen A."/>
            <person name="Waldron R."/>
            <person name="Moloney N.M."/>
            <person name="Sperisen C."/>
            <person name="Kredics L."/>
            <person name="Vagvoelgyi C."/>
            <person name="Patrignani A."/>
            <person name="Fitzpatrick D."/>
            <person name="Nagy I."/>
            <person name="Doyle S."/>
            <person name="Anderson J.B."/>
            <person name="Grigoriev I.V."/>
            <person name="Gueldener U."/>
            <person name="Muensterkoetter M."/>
            <person name="Nagy L.G."/>
        </authorList>
    </citation>
    <scope>NUCLEOTIDE SEQUENCE [LARGE SCALE GENOMIC DNA]</scope>
    <source>
        <strain evidence="2">Ar21-2</strain>
    </source>
</reference>
<evidence type="ECO:0008006" key="3">
    <source>
        <dbReference type="Google" id="ProtNLM"/>
    </source>
</evidence>
<evidence type="ECO:0000313" key="2">
    <source>
        <dbReference type="Proteomes" id="UP000217790"/>
    </source>
</evidence>
<gene>
    <name evidence="1" type="ORF">ARMGADRAFT_1166035</name>
</gene>